<evidence type="ECO:0008006" key="4">
    <source>
        <dbReference type="Google" id="ProtNLM"/>
    </source>
</evidence>
<gene>
    <name evidence="2" type="ORF">E2C01_041296</name>
</gene>
<proteinExistence type="predicted"/>
<dbReference type="Proteomes" id="UP000324222">
    <property type="component" value="Unassembled WGS sequence"/>
</dbReference>
<feature type="chain" id="PRO_5022745634" description="Secreted protein" evidence="1">
    <location>
        <begin position="24"/>
        <end position="105"/>
    </location>
</feature>
<accession>A0A5B7FQ19</accession>
<feature type="signal peptide" evidence="1">
    <location>
        <begin position="1"/>
        <end position="23"/>
    </location>
</feature>
<organism evidence="2 3">
    <name type="scientific">Portunus trituberculatus</name>
    <name type="common">Swimming crab</name>
    <name type="synonym">Neptunus trituberculatus</name>
    <dbReference type="NCBI Taxonomy" id="210409"/>
    <lineage>
        <taxon>Eukaryota</taxon>
        <taxon>Metazoa</taxon>
        <taxon>Ecdysozoa</taxon>
        <taxon>Arthropoda</taxon>
        <taxon>Crustacea</taxon>
        <taxon>Multicrustacea</taxon>
        <taxon>Malacostraca</taxon>
        <taxon>Eumalacostraca</taxon>
        <taxon>Eucarida</taxon>
        <taxon>Decapoda</taxon>
        <taxon>Pleocyemata</taxon>
        <taxon>Brachyura</taxon>
        <taxon>Eubrachyura</taxon>
        <taxon>Portunoidea</taxon>
        <taxon>Portunidae</taxon>
        <taxon>Portuninae</taxon>
        <taxon>Portunus</taxon>
    </lineage>
</organism>
<reference evidence="2 3" key="1">
    <citation type="submission" date="2019-05" db="EMBL/GenBank/DDBJ databases">
        <title>Another draft genome of Portunus trituberculatus and its Hox gene families provides insights of decapod evolution.</title>
        <authorList>
            <person name="Jeong J.-H."/>
            <person name="Song I."/>
            <person name="Kim S."/>
            <person name="Choi T."/>
            <person name="Kim D."/>
            <person name="Ryu S."/>
            <person name="Kim W."/>
        </authorList>
    </citation>
    <scope>NUCLEOTIDE SEQUENCE [LARGE SCALE GENOMIC DNA]</scope>
    <source>
        <tissue evidence="2">Muscle</tissue>
    </source>
</reference>
<evidence type="ECO:0000313" key="3">
    <source>
        <dbReference type="Proteomes" id="UP000324222"/>
    </source>
</evidence>
<keyword evidence="1" id="KW-0732">Signal</keyword>
<evidence type="ECO:0000256" key="1">
    <source>
        <dbReference type="SAM" id="SignalP"/>
    </source>
</evidence>
<protein>
    <recommendedName>
        <fullName evidence="4">Secreted protein</fullName>
    </recommendedName>
</protein>
<comment type="caution">
    <text evidence="2">The sequence shown here is derived from an EMBL/GenBank/DDBJ whole genome shotgun (WGS) entry which is preliminary data.</text>
</comment>
<dbReference type="EMBL" id="VSRR010007795">
    <property type="protein sequence ID" value="MPC47546.1"/>
    <property type="molecule type" value="Genomic_DNA"/>
</dbReference>
<keyword evidence="3" id="KW-1185">Reference proteome</keyword>
<name>A0A5B7FQ19_PORTR</name>
<evidence type="ECO:0000313" key="2">
    <source>
        <dbReference type="EMBL" id="MPC47546.1"/>
    </source>
</evidence>
<sequence length="105" mass="11338">MHNALRAALPRHALLLITTFVSIFNHTTKSRGKHHYCEVSGAKSLRIEERDLFVLGVCFPNDKIKSLIALTEGDTSGDCLKEVSLPTSTAALCPPPAAATSFTLC</sequence>
<dbReference type="AlphaFoldDB" id="A0A5B7FQ19"/>